<name>A0A0D5ZIX1_9BACT</name>
<proteinExistence type="predicted"/>
<sequence length="425" mass="50490">MSLFNKFSAKILRNSKDAIYLISMDSETVINTSLEEFNQYLSSLYEYIKTIDYIKVKVVIPDLFSLLNEVFFGDNSDKYFVEIKISNIKKLCQLLKKIGVEVALTIDYSNVVSLSKVFYNFNIEIKDEDTPEQKGKVFFNTNTFSISNNNYLTKTINLENDNDEKNLTNQFINVINKYKKTFEINEFVITNLIQSSYKIVKNKEKSDLAKKLIDIISKIKITQRIDFGLVEDNETWTQICRMKLDVFDYKIVHLNSETDKFIRNINLYNGVDFFILDSLKFLNRKEISHTLQLEELQQLLKFIVMTNKNVGYTFLFKYRKLPIKYLIKDIKFESHINKYMKKLIILRNELLGFNKRTYISLKQVFNFQKNINIFEFKSDEDTFLMVQNLSTTQVFIKFFFKFKYLKHFKIVKPALEYLETSISKF</sequence>
<dbReference type="KEGG" id="mgb:VO56_00405"/>
<evidence type="ECO:0000313" key="1">
    <source>
        <dbReference type="EMBL" id="AKA49746.1"/>
    </source>
</evidence>
<organism evidence="2">
    <name type="scientific">Mycoplasmopsis gallinacea</name>
    <dbReference type="NCBI Taxonomy" id="29556"/>
    <lineage>
        <taxon>Bacteria</taxon>
        <taxon>Bacillati</taxon>
        <taxon>Mycoplasmatota</taxon>
        <taxon>Mycoplasmoidales</taxon>
        <taxon>Metamycoplasmataceae</taxon>
        <taxon>Mycoplasmopsis</taxon>
    </lineage>
</organism>
<dbReference type="HOGENOM" id="CLU_645319_0_0_14"/>
<accession>A0A0D5ZIX1</accession>
<dbReference type="EMBL" id="CP011021">
    <property type="protein sequence ID" value="AKA49746.1"/>
    <property type="molecule type" value="Genomic_DNA"/>
</dbReference>
<dbReference type="PATRIC" id="fig|29556.3.peg.81"/>
<dbReference type="AlphaFoldDB" id="A0A0D5ZIX1"/>
<evidence type="ECO:0000313" key="2">
    <source>
        <dbReference type="Proteomes" id="UP000032722"/>
    </source>
</evidence>
<reference evidence="1 2" key="1">
    <citation type="journal article" date="2015" name="Genome Announc.">
        <title>Complete Genome Sequence of Mycoplasma meleagridis, a Possible Emerging Pathogen in Chickens.</title>
        <authorList>
            <person name="Abolnik C."/>
        </authorList>
    </citation>
    <scope>NUCLEOTIDE SEQUENCE [LARGE SCALE GENOMIC DNA]</scope>
    <source>
        <strain evidence="1 2">B2096 8B</strain>
    </source>
</reference>
<gene>
    <name evidence="1" type="ORF">VO56_00405</name>
</gene>
<protein>
    <submittedName>
        <fullName evidence="1">Uncharacterized protein</fullName>
    </submittedName>
</protein>
<dbReference type="Proteomes" id="UP000032722">
    <property type="component" value="Chromosome"/>
</dbReference>